<evidence type="ECO:0000313" key="4">
    <source>
        <dbReference type="EMBL" id="PYC78550.1"/>
    </source>
</evidence>
<reference evidence="4 5" key="1">
    <citation type="submission" date="2018-03" db="EMBL/GenBank/DDBJ databases">
        <title>Bioinformatic expansion and discovery of thiopeptide antibiotics.</title>
        <authorList>
            <person name="Schwalen C.J."/>
            <person name="Hudson G.A."/>
            <person name="Mitchell D.A."/>
        </authorList>
    </citation>
    <scope>NUCLEOTIDE SEQUENCE [LARGE SCALE GENOMIC DNA]</scope>
    <source>
        <strain evidence="4 5">ATCC 21389</strain>
    </source>
</reference>
<dbReference type="InterPro" id="IPR008278">
    <property type="entry name" value="4-PPantetheinyl_Trfase_dom"/>
</dbReference>
<dbReference type="EMBL" id="PYBW01000049">
    <property type="protein sequence ID" value="PYC78550.1"/>
    <property type="molecule type" value="Genomic_DNA"/>
</dbReference>
<dbReference type="Proteomes" id="UP000248039">
    <property type="component" value="Unassembled WGS sequence"/>
</dbReference>
<dbReference type="GO" id="GO:0019878">
    <property type="term" value="P:lysine biosynthetic process via aminoadipic acid"/>
    <property type="evidence" value="ECO:0007669"/>
    <property type="project" value="TreeGrafter"/>
</dbReference>
<dbReference type="InterPro" id="IPR037143">
    <property type="entry name" value="4-PPantetheinyl_Trfase_dom_sf"/>
</dbReference>
<accession>A0A2V4NRB6</accession>
<dbReference type="GO" id="GO:0008897">
    <property type="term" value="F:holo-[acyl-carrier-protein] synthase activity"/>
    <property type="evidence" value="ECO:0007669"/>
    <property type="project" value="InterPro"/>
</dbReference>
<dbReference type="Pfam" id="PF01648">
    <property type="entry name" value="ACPS"/>
    <property type="match status" value="1"/>
</dbReference>
<dbReference type="InterPro" id="IPR050559">
    <property type="entry name" value="P-Pant_transferase_sf"/>
</dbReference>
<feature type="domain" description="4'-phosphopantetheinyl transferase" evidence="3">
    <location>
        <begin position="143"/>
        <end position="226"/>
    </location>
</feature>
<dbReference type="OrthoDB" id="190168at2"/>
<protein>
    <submittedName>
        <fullName evidence="4">Phosphopantetheinyl transferase</fullName>
    </submittedName>
</protein>
<gene>
    <name evidence="4" type="ORF">C7C46_15675</name>
</gene>
<comment type="caution">
    <text evidence="4">The sequence shown here is derived from an EMBL/GenBank/DDBJ whole genome shotgun (WGS) entry which is preliminary data.</text>
</comment>
<comment type="similarity">
    <text evidence="1">Belongs to the P-Pant transferase superfamily. Gsp/Sfp/HetI/AcpT family.</text>
</comment>
<name>A0A2V4NRB6_9ACTN</name>
<evidence type="ECO:0000256" key="1">
    <source>
        <dbReference type="ARBA" id="ARBA00010990"/>
    </source>
</evidence>
<evidence type="ECO:0000313" key="5">
    <source>
        <dbReference type="Proteomes" id="UP000248039"/>
    </source>
</evidence>
<keyword evidence="5" id="KW-1185">Reference proteome</keyword>
<keyword evidence="2 4" id="KW-0808">Transferase</keyword>
<dbReference type="Gene3D" id="3.90.470.20">
    <property type="entry name" value="4'-phosphopantetheinyl transferase domain"/>
    <property type="match status" value="2"/>
</dbReference>
<sequence length="285" mass="31660">MAGGTLPELPPVIPEARLIRHRDDDWSPVVADLATQGTVLIHARLPHWRPPEPEGPELRRLLGRDWSKYLDIAHEQLRDRFAATRLLLKYAAGKSLGAGDPADVELSYGPTGRPYLRGCDQVDVSLSHTDDLLLVGLTTRGLIGVDAERADRQLYAKGMGRHVCTQDEMRLLAEEVGRGRDANQALLRLWTLKEAYSKAIAQGMAFRFTEFGFGPDDRPVQVNRPDGTPGTGQEWGFRTFGLDEYVVSAAVYDAGFGRLRHTDFDNMLDEEAVAAIAEELARQRS</sequence>
<dbReference type="AlphaFoldDB" id="A0A2V4NRB6"/>
<dbReference type="SUPFAM" id="SSF56214">
    <property type="entry name" value="4'-phosphopantetheinyl transferase"/>
    <property type="match status" value="2"/>
</dbReference>
<dbReference type="PANTHER" id="PTHR12215">
    <property type="entry name" value="PHOSPHOPANTETHEINE TRANSFERASE"/>
    <property type="match status" value="1"/>
</dbReference>
<proteinExistence type="inferred from homology"/>
<dbReference type="RefSeq" id="WP_110670064.1">
    <property type="nucleotide sequence ID" value="NZ_PYBW01000049.1"/>
</dbReference>
<dbReference type="GO" id="GO:0000287">
    <property type="term" value="F:magnesium ion binding"/>
    <property type="evidence" value="ECO:0007669"/>
    <property type="project" value="InterPro"/>
</dbReference>
<dbReference type="PANTHER" id="PTHR12215:SF10">
    <property type="entry name" value="L-AMINOADIPATE-SEMIALDEHYDE DEHYDROGENASE-PHOSPHOPANTETHEINYL TRANSFERASE"/>
    <property type="match status" value="1"/>
</dbReference>
<evidence type="ECO:0000259" key="3">
    <source>
        <dbReference type="Pfam" id="PF01648"/>
    </source>
</evidence>
<organism evidence="4 5">
    <name type="scientific">Streptomyces tateyamensis</name>
    <dbReference type="NCBI Taxonomy" id="565073"/>
    <lineage>
        <taxon>Bacteria</taxon>
        <taxon>Bacillati</taxon>
        <taxon>Actinomycetota</taxon>
        <taxon>Actinomycetes</taxon>
        <taxon>Kitasatosporales</taxon>
        <taxon>Streptomycetaceae</taxon>
        <taxon>Streptomyces</taxon>
    </lineage>
</organism>
<evidence type="ECO:0000256" key="2">
    <source>
        <dbReference type="ARBA" id="ARBA00022679"/>
    </source>
</evidence>
<dbReference type="GO" id="GO:0005829">
    <property type="term" value="C:cytosol"/>
    <property type="evidence" value="ECO:0007669"/>
    <property type="project" value="TreeGrafter"/>
</dbReference>